<keyword evidence="2" id="KW-1185">Reference proteome</keyword>
<gene>
    <name evidence="1" type="ORF">MRB53_002437</name>
</gene>
<evidence type="ECO:0000313" key="2">
    <source>
        <dbReference type="Proteomes" id="UP001234297"/>
    </source>
</evidence>
<organism evidence="1 2">
    <name type="scientific">Persea americana</name>
    <name type="common">Avocado</name>
    <dbReference type="NCBI Taxonomy" id="3435"/>
    <lineage>
        <taxon>Eukaryota</taxon>
        <taxon>Viridiplantae</taxon>
        <taxon>Streptophyta</taxon>
        <taxon>Embryophyta</taxon>
        <taxon>Tracheophyta</taxon>
        <taxon>Spermatophyta</taxon>
        <taxon>Magnoliopsida</taxon>
        <taxon>Magnoliidae</taxon>
        <taxon>Laurales</taxon>
        <taxon>Lauraceae</taxon>
        <taxon>Persea</taxon>
    </lineage>
</organism>
<dbReference type="Proteomes" id="UP001234297">
    <property type="component" value="Chromosome 1"/>
</dbReference>
<accession>A0ACC2MUP8</accession>
<proteinExistence type="predicted"/>
<sequence length="158" mass="17686">MPKKTKSLPNYIIPPTTTLAIGIGVPHTPPLGTVPVKKRAWKERLGSVAKRVVPWPLASFLQLSRLLHPSLITLFAAVKTANHAFRTMKHVVYKVADLHMLEVLGNWHQRLRPATASSEKRPNHLPLSLSASAFYRAALHHQFPLSINRVEREEGLGF</sequence>
<dbReference type="EMBL" id="CM056809">
    <property type="protein sequence ID" value="KAJ8649414.1"/>
    <property type="molecule type" value="Genomic_DNA"/>
</dbReference>
<protein>
    <submittedName>
        <fullName evidence="1">Uncharacterized protein</fullName>
    </submittedName>
</protein>
<evidence type="ECO:0000313" key="1">
    <source>
        <dbReference type="EMBL" id="KAJ8649414.1"/>
    </source>
</evidence>
<reference evidence="1 2" key="1">
    <citation type="journal article" date="2022" name="Hortic Res">
        <title>A haplotype resolved chromosomal level avocado genome allows analysis of novel avocado genes.</title>
        <authorList>
            <person name="Nath O."/>
            <person name="Fletcher S.J."/>
            <person name="Hayward A."/>
            <person name="Shaw L.M."/>
            <person name="Masouleh A.K."/>
            <person name="Furtado A."/>
            <person name="Henry R.J."/>
            <person name="Mitter N."/>
        </authorList>
    </citation>
    <scope>NUCLEOTIDE SEQUENCE [LARGE SCALE GENOMIC DNA]</scope>
    <source>
        <strain evidence="2">cv. Hass</strain>
    </source>
</reference>
<name>A0ACC2MUP8_PERAE</name>
<comment type="caution">
    <text evidence="1">The sequence shown here is derived from an EMBL/GenBank/DDBJ whole genome shotgun (WGS) entry which is preliminary data.</text>
</comment>